<accession>A0ACD3ZPJ1</accession>
<reference evidence="1" key="1">
    <citation type="submission" date="2021-11" db="EMBL/GenBank/DDBJ databases">
        <title>Fusarium solani-melongenae Genome sequencing and assembly.</title>
        <authorList>
            <person name="Xie S."/>
            <person name="Huang L."/>
            <person name="Zhang X."/>
        </authorList>
    </citation>
    <scope>NUCLEOTIDE SEQUENCE</scope>
    <source>
        <strain evidence="1">CRI 24-3</strain>
    </source>
</reference>
<name>A0ACD3ZPJ1_FUSSC</name>
<dbReference type="Proteomes" id="UP000830768">
    <property type="component" value="Chromosome 12"/>
</dbReference>
<gene>
    <name evidence="1" type="ORF">LCI18_014080</name>
</gene>
<keyword evidence="2" id="KW-1185">Reference proteome</keyword>
<proteinExistence type="predicted"/>
<evidence type="ECO:0000313" key="2">
    <source>
        <dbReference type="Proteomes" id="UP000830768"/>
    </source>
</evidence>
<dbReference type="EMBL" id="CP090040">
    <property type="protein sequence ID" value="UPL03146.1"/>
    <property type="molecule type" value="Genomic_DNA"/>
</dbReference>
<evidence type="ECO:0000313" key="1">
    <source>
        <dbReference type="EMBL" id="UPL03146.1"/>
    </source>
</evidence>
<organism evidence="1 2">
    <name type="scientific">Fusarium solani subsp. cucurbitae</name>
    <name type="common">Neocosmosporum cucurbitae</name>
    <dbReference type="NCBI Taxonomy" id="2747967"/>
    <lineage>
        <taxon>Eukaryota</taxon>
        <taxon>Fungi</taxon>
        <taxon>Dikarya</taxon>
        <taxon>Ascomycota</taxon>
        <taxon>Pezizomycotina</taxon>
        <taxon>Sordariomycetes</taxon>
        <taxon>Hypocreomycetidae</taxon>
        <taxon>Hypocreales</taxon>
        <taxon>Nectriaceae</taxon>
        <taxon>Fusarium</taxon>
        <taxon>Fusarium solani species complex</taxon>
    </lineage>
</organism>
<sequence>MSTWKYLIRFLDDEGQTSLASLQAPQTASEIVNSTVTGYASFADLLEQNGRVVKVAKILPPLPFEGDIICIGTNYREHAKEANLPVPLDPVMWYKPRRALAGPGEVSIPPIAANGFLDYEGELCIVLSRHARDVKVEEASNYILGYTIGNDLTARYYQDPKRGGGQFTRCKAYDGFAPLGPILTNAKTFGGVEDKRIITKVNGTVFQNSLCDLIHSPETLVSFLSQGTTLPAGTVIMTGSPPGIGYFQDPKRNLKDGDIVEVEITNIGTLVNKVVF</sequence>
<protein>
    <submittedName>
        <fullName evidence="1">Uncharacterized protein</fullName>
    </submittedName>
</protein>